<dbReference type="SUPFAM" id="SSF56112">
    <property type="entry name" value="Protein kinase-like (PK-like)"/>
    <property type="match status" value="1"/>
</dbReference>
<dbReference type="SMART" id="SM00220">
    <property type="entry name" value="S_TKc"/>
    <property type="match status" value="1"/>
</dbReference>
<evidence type="ECO:0000256" key="5">
    <source>
        <dbReference type="ARBA" id="ARBA00022840"/>
    </source>
</evidence>
<comment type="caution">
    <text evidence="8">The sequence shown here is derived from an EMBL/GenBank/DDBJ whole genome shotgun (WGS) entry which is preliminary data.</text>
</comment>
<dbReference type="Gene3D" id="1.10.510.10">
    <property type="entry name" value="Transferase(Phosphotransferase) domain 1"/>
    <property type="match status" value="1"/>
</dbReference>
<dbReference type="PANTHER" id="PTHR24342:SF20">
    <property type="entry name" value="MYOSIN LIGHT CHAIN KINASE, SMOOTH MUSCLE"/>
    <property type="match status" value="1"/>
</dbReference>
<evidence type="ECO:0000256" key="1">
    <source>
        <dbReference type="ARBA" id="ARBA00022527"/>
    </source>
</evidence>
<dbReference type="OrthoDB" id="10260894at2759"/>
<evidence type="ECO:0000313" key="8">
    <source>
        <dbReference type="EMBL" id="GBP64004.1"/>
    </source>
</evidence>
<gene>
    <name evidence="8" type="primary">MYLK</name>
    <name evidence="8" type="ORF">EVAR_43020_1</name>
</gene>
<dbReference type="InterPro" id="IPR011009">
    <property type="entry name" value="Kinase-like_dom_sf"/>
</dbReference>
<evidence type="ECO:0000256" key="6">
    <source>
        <dbReference type="SAM" id="MobiDB-lite"/>
    </source>
</evidence>
<proteinExistence type="predicted"/>
<keyword evidence="4 8" id="KW-0418">Kinase</keyword>
<organism evidence="8 9">
    <name type="scientific">Eumeta variegata</name>
    <name type="common">Bagworm moth</name>
    <name type="synonym">Eumeta japonica</name>
    <dbReference type="NCBI Taxonomy" id="151549"/>
    <lineage>
        <taxon>Eukaryota</taxon>
        <taxon>Metazoa</taxon>
        <taxon>Ecdysozoa</taxon>
        <taxon>Arthropoda</taxon>
        <taxon>Hexapoda</taxon>
        <taxon>Insecta</taxon>
        <taxon>Pterygota</taxon>
        <taxon>Neoptera</taxon>
        <taxon>Endopterygota</taxon>
        <taxon>Lepidoptera</taxon>
        <taxon>Glossata</taxon>
        <taxon>Ditrysia</taxon>
        <taxon>Tineoidea</taxon>
        <taxon>Psychidae</taxon>
        <taxon>Oiketicinae</taxon>
        <taxon>Eumeta</taxon>
    </lineage>
</organism>
<dbReference type="PROSITE" id="PS50011">
    <property type="entry name" value="PROTEIN_KINASE_DOM"/>
    <property type="match status" value="1"/>
</dbReference>
<dbReference type="AlphaFoldDB" id="A0A4C1XN69"/>
<keyword evidence="1" id="KW-0723">Serine/threonine-protein kinase</keyword>
<evidence type="ECO:0000259" key="7">
    <source>
        <dbReference type="PROSITE" id="PS50011"/>
    </source>
</evidence>
<name>A0A4C1XN69_EUMVA</name>
<keyword evidence="3" id="KW-0547">Nucleotide-binding</keyword>
<dbReference type="GO" id="GO:0005524">
    <property type="term" value="F:ATP binding"/>
    <property type="evidence" value="ECO:0007669"/>
    <property type="project" value="UniProtKB-KW"/>
</dbReference>
<dbReference type="Proteomes" id="UP000299102">
    <property type="component" value="Unassembled WGS sequence"/>
</dbReference>
<keyword evidence="5" id="KW-0067">ATP-binding</keyword>
<protein>
    <submittedName>
        <fullName evidence="8">Myosin light chain kinase, smooth muscle</fullName>
    </submittedName>
</protein>
<dbReference type="GO" id="GO:0005634">
    <property type="term" value="C:nucleus"/>
    <property type="evidence" value="ECO:0007669"/>
    <property type="project" value="TreeGrafter"/>
</dbReference>
<dbReference type="STRING" id="151549.A0A4C1XN69"/>
<dbReference type="GO" id="GO:0035556">
    <property type="term" value="P:intracellular signal transduction"/>
    <property type="evidence" value="ECO:0007669"/>
    <property type="project" value="TreeGrafter"/>
</dbReference>
<evidence type="ECO:0000256" key="2">
    <source>
        <dbReference type="ARBA" id="ARBA00022679"/>
    </source>
</evidence>
<reference evidence="8 9" key="1">
    <citation type="journal article" date="2019" name="Commun. Biol.">
        <title>The bagworm genome reveals a unique fibroin gene that provides high tensile strength.</title>
        <authorList>
            <person name="Kono N."/>
            <person name="Nakamura H."/>
            <person name="Ohtoshi R."/>
            <person name="Tomita M."/>
            <person name="Numata K."/>
            <person name="Arakawa K."/>
        </authorList>
    </citation>
    <scope>NUCLEOTIDE SEQUENCE [LARGE SCALE GENOMIC DNA]</scope>
</reference>
<sequence length="660" mass="75079">MTLKTALTQHRNLEMVDPPSADTRSVRTRRVNDRTEHSVTRGRTRSPPAHSLSTATEIKPTIIKLLVNSFPPFGFMLWICTKIGAHGALSRGNVDSMIFVTLIMLILENFHSEKLKNARHMKRGYKTYVVFVKILLVKPPQGRRKIRYIKVNDHSQPENILCLTKTGNRIKIIDFGLARFYDPDKKLQVLFGTPEFVAPEVVNFDQIGYGTDMWSVGVICYVLLSGLSPFMGETDIETMANVTVAKYDFDDEAFNEISEEAKDFISKLLVKDIGSRPSAAECLRHEWLGRRPPPPHRPAPPRHPTELDVAKDNLRLFVERWSEHPNSPYVFDNEAHEITCLLNDRSSIGGCSPSPRSSLASSPDLIVEDEDFEPPPLRDSFLPTKYNPVERRASDSTCFLHKKADVLVRKNLAEEIKKLSDHLFMLSTMNTDLANNNSAKEMDKNVSESATNVNKTESKLSNGFKKETNVVTRTAFMNGDAHGREKKIMTSKSFHRISSNFFGQREQEAPMTSNMPWAKSARSKRVTNMSRDVPDQPIDKRNTFFEEFDKRREKIDKLVNGNENGRQLPYRRGDENNAHRTKDLLLHLLEKWGENDDVGERTAGGTSGVNGRHQSISLELTQADRLAQNSMSSLHLFFQRQNSDEKTQRKKQKNPIQSSK</sequence>
<keyword evidence="2" id="KW-0808">Transferase</keyword>
<feature type="domain" description="Protein kinase" evidence="7">
    <location>
        <begin position="1"/>
        <end position="288"/>
    </location>
</feature>
<dbReference type="Pfam" id="PF00069">
    <property type="entry name" value="Pkinase"/>
    <property type="match status" value="1"/>
</dbReference>
<feature type="compositionally biased region" description="Polar residues" evidence="6">
    <location>
        <begin position="1"/>
        <end position="10"/>
    </location>
</feature>
<feature type="region of interest" description="Disordered" evidence="6">
    <location>
        <begin position="506"/>
        <end position="538"/>
    </location>
</feature>
<feature type="region of interest" description="Disordered" evidence="6">
    <location>
        <begin position="1"/>
        <end position="53"/>
    </location>
</feature>
<dbReference type="PANTHER" id="PTHR24342">
    <property type="entry name" value="SERINE/THREONINE-PROTEIN KINASE 17"/>
    <property type="match status" value="1"/>
</dbReference>
<accession>A0A4C1XN69</accession>
<dbReference type="GO" id="GO:0004674">
    <property type="term" value="F:protein serine/threonine kinase activity"/>
    <property type="evidence" value="ECO:0007669"/>
    <property type="project" value="UniProtKB-KW"/>
</dbReference>
<keyword evidence="9" id="KW-1185">Reference proteome</keyword>
<evidence type="ECO:0000256" key="3">
    <source>
        <dbReference type="ARBA" id="ARBA00022741"/>
    </source>
</evidence>
<evidence type="ECO:0000313" key="9">
    <source>
        <dbReference type="Proteomes" id="UP000299102"/>
    </source>
</evidence>
<dbReference type="EMBL" id="BGZK01000885">
    <property type="protein sequence ID" value="GBP64004.1"/>
    <property type="molecule type" value="Genomic_DNA"/>
</dbReference>
<feature type="region of interest" description="Disordered" evidence="6">
    <location>
        <begin position="639"/>
        <end position="660"/>
    </location>
</feature>
<dbReference type="InterPro" id="IPR000719">
    <property type="entry name" value="Prot_kinase_dom"/>
</dbReference>
<dbReference type="GO" id="GO:0043065">
    <property type="term" value="P:positive regulation of apoptotic process"/>
    <property type="evidence" value="ECO:0007669"/>
    <property type="project" value="TreeGrafter"/>
</dbReference>
<evidence type="ECO:0000256" key="4">
    <source>
        <dbReference type="ARBA" id="ARBA00022777"/>
    </source>
</evidence>
<feature type="compositionally biased region" description="Basic and acidic residues" evidence="6">
    <location>
        <begin position="30"/>
        <end position="39"/>
    </location>
</feature>